<accession>A0ABQ2MEB2</accession>
<evidence type="ECO:0000313" key="3">
    <source>
        <dbReference type="Proteomes" id="UP000656881"/>
    </source>
</evidence>
<name>A0ABQ2MEB2_9ACTN</name>
<dbReference type="EMBL" id="BMNG01000011">
    <property type="protein sequence ID" value="GGO50012.1"/>
    <property type="molecule type" value="Genomic_DNA"/>
</dbReference>
<protein>
    <submittedName>
        <fullName evidence="2">Uncharacterized protein</fullName>
    </submittedName>
</protein>
<comment type="caution">
    <text evidence="2">The sequence shown here is derived from an EMBL/GenBank/DDBJ whole genome shotgun (WGS) entry which is preliminary data.</text>
</comment>
<proteinExistence type="predicted"/>
<keyword evidence="3" id="KW-1185">Reference proteome</keyword>
<sequence>MGDEDDDHVRARVLVPAGADSGDIGQPHQPVLMEAARLVCVHSGSPPRVGDAVPQVALRDAVLACLLPGPSAVKASGARVRNVRCFT</sequence>
<organism evidence="2 3">
    <name type="scientific">Streptomyces lasiicapitis</name>
    <dbReference type="NCBI Taxonomy" id="1923961"/>
    <lineage>
        <taxon>Bacteria</taxon>
        <taxon>Bacillati</taxon>
        <taxon>Actinomycetota</taxon>
        <taxon>Actinomycetes</taxon>
        <taxon>Kitasatosporales</taxon>
        <taxon>Streptomycetaceae</taxon>
        <taxon>Streptomyces</taxon>
    </lineage>
</organism>
<dbReference type="Proteomes" id="UP000656881">
    <property type="component" value="Unassembled WGS sequence"/>
</dbReference>
<evidence type="ECO:0000256" key="1">
    <source>
        <dbReference type="SAM" id="MobiDB-lite"/>
    </source>
</evidence>
<gene>
    <name evidence="2" type="ORF">GCM10012286_49310</name>
</gene>
<reference evidence="3" key="1">
    <citation type="journal article" date="2019" name="Int. J. Syst. Evol. Microbiol.">
        <title>The Global Catalogue of Microorganisms (GCM) 10K type strain sequencing project: providing services to taxonomists for standard genome sequencing and annotation.</title>
        <authorList>
            <consortium name="The Broad Institute Genomics Platform"/>
            <consortium name="The Broad Institute Genome Sequencing Center for Infectious Disease"/>
            <person name="Wu L."/>
            <person name="Ma J."/>
        </authorList>
    </citation>
    <scope>NUCLEOTIDE SEQUENCE [LARGE SCALE GENOMIC DNA]</scope>
    <source>
        <strain evidence="3">CGMCC 4.7349</strain>
    </source>
</reference>
<feature type="region of interest" description="Disordered" evidence="1">
    <location>
        <begin position="1"/>
        <end position="27"/>
    </location>
</feature>
<evidence type="ECO:0000313" key="2">
    <source>
        <dbReference type="EMBL" id="GGO50012.1"/>
    </source>
</evidence>